<evidence type="ECO:0000256" key="4">
    <source>
        <dbReference type="ARBA" id="ARBA00022806"/>
    </source>
</evidence>
<feature type="compositionally biased region" description="Low complexity" evidence="8">
    <location>
        <begin position="527"/>
        <end position="537"/>
    </location>
</feature>
<comment type="caution">
    <text evidence="9">The sequence shown here is derived from an EMBL/GenBank/DDBJ whole genome shotgun (WGS) entry which is preliminary data.</text>
</comment>
<dbReference type="GO" id="GO:0003678">
    <property type="term" value="F:DNA helicase activity"/>
    <property type="evidence" value="ECO:0007669"/>
    <property type="project" value="TreeGrafter"/>
</dbReference>
<dbReference type="SUPFAM" id="SSF52540">
    <property type="entry name" value="P-loop containing nucleoside triphosphate hydrolases"/>
    <property type="match status" value="1"/>
</dbReference>
<dbReference type="GO" id="GO:0003677">
    <property type="term" value="F:DNA binding"/>
    <property type="evidence" value="ECO:0007669"/>
    <property type="project" value="UniProtKB-KW"/>
</dbReference>
<feature type="compositionally biased region" description="Pro residues" evidence="8">
    <location>
        <begin position="1"/>
        <end position="15"/>
    </location>
</feature>
<dbReference type="InterPro" id="IPR036397">
    <property type="entry name" value="RNaseH_sf"/>
</dbReference>
<name>A0A8J4FW07_9CHLO</name>
<dbReference type="Gene3D" id="3.30.420.10">
    <property type="entry name" value="Ribonuclease H-like superfamily/Ribonuclease H"/>
    <property type="match status" value="1"/>
</dbReference>
<evidence type="ECO:0000256" key="6">
    <source>
        <dbReference type="ARBA" id="ARBA00023125"/>
    </source>
</evidence>
<dbReference type="PROSITE" id="PS51194">
    <property type="entry name" value="HELICASE_CTER"/>
    <property type="match status" value="1"/>
</dbReference>
<feature type="region of interest" description="Disordered" evidence="8">
    <location>
        <begin position="1251"/>
        <end position="1271"/>
    </location>
</feature>
<keyword evidence="2" id="KW-0227">DNA damage</keyword>
<organism evidence="9 10">
    <name type="scientific">Volvox reticuliferus</name>
    <dbReference type="NCBI Taxonomy" id="1737510"/>
    <lineage>
        <taxon>Eukaryota</taxon>
        <taxon>Viridiplantae</taxon>
        <taxon>Chlorophyta</taxon>
        <taxon>core chlorophytes</taxon>
        <taxon>Chlorophyceae</taxon>
        <taxon>CS clade</taxon>
        <taxon>Chlamydomonadales</taxon>
        <taxon>Volvocaceae</taxon>
        <taxon>Volvox</taxon>
    </lineage>
</organism>
<keyword evidence="6" id="KW-0238">DNA-binding</keyword>
<keyword evidence="3" id="KW-0378">Hydrolase</keyword>
<evidence type="ECO:0000256" key="8">
    <source>
        <dbReference type="SAM" id="MobiDB-lite"/>
    </source>
</evidence>
<evidence type="ECO:0000313" key="10">
    <source>
        <dbReference type="Proteomes" id="UP000747110"/>
    </source>
</evidence>
<feature type="region of interest" description="Disordered" evidence="8">
    <location>
        <begin position="1"/>
        <end position="31"/>
    </location>
</feature>
<dbReference type="SMART" id="SM00487">
    <property type="entry name" value="DEXDc"/>
    <property type="match status" value="1"/>
</dbReference>
<dbReference type="PANTHER" id="PTHR47964">
    <property type="entry name" value="ATP-DEPENDENT DNA HELICASE HOMOLOG RECG, CHLOROPLASTIC"/>
    <property type="match status" value="1"/>
</dbReference>
<keyword evidence="1" id="KW-0547">Nucleotide-binding</keyword>
<keyword evidence="7" id="KW-0234">DNA repair</keyword>
<dbReference type="InterPro" id="IPR047112">
    <property type="entry name" value="RecG/Mfd"/>
</dbReference>
<evidence type="ECO:0000256" key="7">
    <source>
        <dbReference type="ARBA" id="ARBA00023204"/>
    </source>
</evidence>
<feature type="compositionally biased region" description="Low complexity" evidence="8">
    <location>
        <begin position="1253"/>
        <end position="1262"/>
    </location>
</feature>
<feature type="region of interest" description="Disordered" evidence="8">
    <location>
        <begin position="860"/>
        <end position="904"/>
    </location>
</feature>
<dbReference type="PANTHER" id="PTHR47964:SF1">
    <property type="entry name" value="ATP-DEPENDENT DNA HELICASE HOMOLOG RECG, CHLOROPLASTIC"/>
    <property type="match status" value="1"/>
</dbReference>
<dbReference type="GO" id="GO:0006281">
    <property type="term" value="P:DNA repair"/>
    <property type="evidence" value="ECO:0007669"/>
    <property type="project" value="UniProtKB-KW"/>
</dbReference>
<sequence length="1960" mass="205170">MSFPPTPRCSPPPFPAWTLAAAPAPGPPKIPPRPLSFLRNVLVSWAPSRRQMGLAAIATRGGDGAANTAAADGEVHHRAFLSPPPPPPPLPQQQHSVWMIPLPPPSPPAPPPASPGQPRPRPSPAACFSVFSLPGMGPQGPPGYQASGTELLAAVAAAMPDQHAVWGAVWELMPLLLHVTADGPLRGFAVDVEASGFNWRVERVMELAAVDLTTGDTFSSLINPNGTGGPVKLDPRVVEVTGITPEMLRPAPSEPWVTLAFLCWLYQRCRAGGGVRPTLVGHNLRTFDCHFLGKMLARQGCLVPYSWCSTDTLILTRKWRLWPDGRGNLKLQSLREMYGITQREEHRALPDALLTVDVLAAMVRHRVTGSPGPYPPSSTAPREVVQQALNDGTLTWFEDGAPLSGPGGAASLAAAAKSLPGGRRLGLRATLAPVRGDIQQLFPWGKMRELLVHLGAGAAAAAEPTEVRKAAVTAAVTEGSATFYGSTGVRDAAAAGNSDSNSDSSTRTSPLGATNGSSGGTSGGRSSGNEGARAAAVSGGGGGSSDGVSSVVTGRRHNNGRWTMADVLLSKTAAAKMRAAMTVPCFHGPDFNSAPQKWCIRHPINESYNFPEPGAELPADVTPAPVRGPLEMALEMTESPQHHLEDTSLLPRRSQASIQTNNSGTAQPPAPVPVPVPATPPTPVVAARAAATAKKKGIDAGQEADGEPVSDRSTRPHPYSSTGVVPAGAAVSATDGTTTSVPWESLRRELYGKSIPAQSFNNTRVHGGAGGGDIDAVKIERLLGATESHSYVAAIGQATVTTQPTEAAAAGNGEGAAAASAAAVTAETAAPAAAALMMTASSTTSSEAAAAAAFVEGAAAGAPGRRSRSKPPVQSPPPPPPPPPLTFPALPPQSPPPSQNPLALLSSEPLTLPVAEAADLTSGCDMAADVAQPPTASRRAAAAKRKTKPSAAAGGAAATKIVQGWAALRAPFSHEPFRTDLWSGLLPRRPPLLTKLEAAAAAGRLPTPHALLLAVPRAIVLHRTAISAAELMAALAAKDAMRSRLGNWREVREELRETPGMPVALRAEFGDIKILRLMPRGWSMTAELKLLPGQLLPGDEAVEGESAPGGGSGSTGSRKQQQQVLADLQVEATWSDFANPRADKVMRQQRESYLAAGSQWVVRGILRPKPAGGARVELANPDVFPAASFQPARDLVTATYRAATPLQPGEVAAAAGALLDALRSGEIALSDPLPPAARLELNDLLTSGGRCGRSGSRISSPGVADAGSGAGCTSDGTKTINYSSSNSDSGVVDIRPNVQSTTFAPPRMGTSLSSSSSPSSPTLMDLPQISVPGLVESYEILHRPRLEHLQPCRVMVVASAAAAQQHPDDMVEPLVAVAAMPNETRLPRAPRALQAESDPRDNVTGGVSGKASAAPVPLTAFQVAGRVVAFHELFFSQLQLQLLRRSVRGPNWAPVSTDALVEAAIASLGFQLTAAQRRAVSEVLGDMRPERTHTMYRLLQGDVGSGKTAVALLAMLAAASAGLQALLVVPTTVLAQQHHLSLLELMSRMPLSVRRRWGLQGEPLLLTSEAKASEKRGASQGLKDGSIRLAVGTHGLLNVTAFQALGLLVLDESHKFGVAQMERLSLLIASRSPHLLNMSATPIPRTLAAAMYGHMDVSRLDEMPPGRAPVITKLVQDDTDIPYQDTDAVREMEAMWEEVLREVTIGDTPGRAFVVYPLREASTAAAAAEELKNAADQAAVLAARFEPHGVSTRLLHGRMKAEEKAAALAAFRSGEVRVLVCTTVVEVGVDVPEATVMVVEHAERFGLAQLHQLRGRVGRGGRGGRCFLCVPFGDRASRERLGIMETTSDGFLVAEWDLEQRGVGHLFGSGTRQHGRMDVSGVTAAVIEESGMPAAGLELVEAARRAAVAVSREWETGAERRRPAVQEGEDGEEMLQREVTLDAMAVFRSQPLTAAEALVV</sequence>
<feature type="region of interest" description="Disordered" evidence="8">
    <location>
        <begin position="493"/>
        <end position="557"/>
    </location>
</feature>
<keyword evidence="10" id="KW-1185">Reference proteome</keyword>
<dbReference type="InterPro" id="IPR012337">
    <property type="entry name" value="RNaseH-like_sf"/>
</dbReference>
<evidence type="ECO:0000256" key="5">
    <source>
        <dbReference type="ARBA" id="ARBA00022840"/>
    </source>
</evidence>
<reference evidence="9" key="1">
    <citation type="journal article" date="2021" name="Proc. Natl. Acad. Sci. U.S.A.">
        <title>Three genomes in the algal genus Volvox reveal the fate of a haploid sex-determining region after a transition to homothallism.</title>
        <authorList>
            <person name="Yamamoto K."/>
            <person name="Hamaji T."/>
            <person name="Kawai-Toyooka H."/>
            <person name="Matsuzaki R."/>
            <person name="Takahashi F."/>
            <person name="Nishimura Y."/>
            <person name="Kawachi M."/>
            <person name="Noguchi H."/>
            <person name="Minakuchi Y."/>
            <person name="Umen J.G."/>
            <person name="Toyoda A."/>
            <person name="Nozaki H."/>
        </authorList>
    </citation>
    <scope>NUCLEOTIDE SEQUENCE</scope>
    <source>
        <strain evidence="9">NIES-3786</strain>
    </source>
</reference>
<feature type="region of interest" description="Disordered" evidence="8">
    <location>
        <begin position="77"/>
        <end position="127"/>
    </location>
</feature>
<dbReference type="PROSITE" id="PS51192">
    <property type="entry name" value="HELICASE_ATP_BIND_1"/>
    <property type="match status" value="1"/>
</dbReference>
<keyword evidence="4" id="KW-0347">Helicase</keyword>
<dbReference type="GO" id="GO:0016787">
    <property type="term" value="F:hydrolase activity"/>
    <property type="evidence" value="ECO:0007669"/>
    <property type="project" value="UniProtKB-KW"/>
</dbReference>
<proteinExistence type="predicted"/>
<dbReference type="OrthoDB" id="416741at2759"/>
<dbReference type="InterPro" id="IPR001650">
    <property type="entry name" value="Helicase_C-like"/>
</dbReference>
<feature type="region of interest" description="Disordered" evidence="8">
    <location>
        <begin position="689"/>
        <end position="740"/>
    </location>
</feature>
<dbReference type="Pfam" id="PF00270">
    <property type="entry name" value="DEAD"/>
    <property type="match status" value="1"/>
</dbReference>
<evidence type="ECO:0000256" key="2">
    <source>
        <dbReference type="ARBA" id="ARBA00022763"/>
    </source>
</evidence>
<evidence type="ECO:0000256" key="3">
    <source>
        <dbReference type="ARBA" id="ARBA00022801"/>
    </source>
</evidence>
<dbReference type="Pfam" id="PF00271">
    <property type="entry name" value="Helicase_C"/>
    <property type="match status" value="1"/>
</dbReference>
<dbReference type="Pfam" id="PF00929">
    <property type="entry name" value="RNase_T"/>
    <property type="match status" value="1"/>
</dbReference>
<feature type="compositionally biased region" description="Pro residues" evidence="8">
    <location>
        <begin position="873"/>
        <end position="899"/>
    </location>
</feature>
<feature type="compositionally biased region" description="Pro residues" evidence="8">
    <location>
        <begin position="82"/>
        <end position="91"/>
    </location>
</feature>
<feature type="compositionally biased region" description="Low complexity" evidence="8">
    <location>
        <begin position="493"/>
        <end position="516"/>
    </location>
</feature>
<evidence type="ECO:0000256" key="1">
    <source>
        <dbReference type="ARBA" id="ARBA00022741"/>
    </source>
</evidence>
<feature type="compositionally biased region" description="Low complexity" evidence="8">
    <location>
        <begin position="1310"/>
        <end position="1323"/>
    </location>
</feature>
<dbReference type="InterPro" id="IPR014001">
    <property type="entry name" value="Helicase_ATP-bd"/>
</dbReference>
<dbReference type="InterPro" id="IPR013520">
    <property type="entry name" value="Ribonucl_H"/>
</dbReference>
<dbReference type="Gene3D" id="3.40.50.300">
    <property type="entry name" value="P-loop containing nucleotide triphosphate hydrolases"/>
    <property type="match status" value="2"/>
</dbReference>
<feature type="compositionally biased region" description="Gly residues" evidence="8">
    <location>
        <begin position="517"/>
        <end position="526"/>
    </location>
</feature>
<dbReference type="CDD" id="cd06127">
    <property type="entry name" value="DEDDh"/>
    <property type="match status" value="1"/>
</dbReference>
<dbReference type="EMBL" id="BNCP01000080">
    <property type="protein sequence ID" value="GIL92633.1"/>
    <property type="molecule type" value="Genomic_DNA"/>
</dbReference>
<feature type="compositionally biased region" description="Pro residues" evidence="8">
    <location>
        <begin position="101"/>
        <end position="123"/>
    </location>
</feature>
<dbReference type="InterPro" id="IPR011545">
    <property type="entry name" value="DEAD/DEAH_box_helicase_dom"/>
</dbReference>
<dbReference type="InterPro" id="IPR027417">
    <property type="entry name" value="P-loop_NTPase"/>
</dbReference>
<dbReference type="SUPFAM" id="SSF53098">
    <property type="entry name" value="Ribonuclease H-like"/>
    <property type="match status" value="1"/>
</dbReference>
<feature type="region of interest" description="Disordered" evidence="8">
    <location>
        <begin position="1099"/>
        <end position="1123"/>
    </location>
</feature>
<dbReference type="Proteomes" id="UP000747110">
    <property type="component" value="Unassembled WGS sequence"/>
</dbReference>
<dbReference type="GO" id="GO:0005524">
    <property type="term" value="F:ATP binding"/>
    <property type="evidence" value="ECO:0007669"/>
    <property type="project" value="UniProtKB-KW"/>
</dbReference>
<feature type="region of interest" description="Disordered" evidence="8">
    <location>
        <begin position="1301"/>
        <end position="1323"/>
    </location>
</feature>
<feature type="region of interest" description="Disordered" evidence="8">
    <location>
        <begin position="931"/>
        <end position="955"/>
    </location>
</feature>
<accession>A0A8J4FW07</accession>
<keyword evidence="5" id="KW-0067">ATP-binding</keyword>
<dbReference type="SMART" id="SM00479">
    <property type="entry name" value="EXOIII"/>
    <property type="match status" value="1"/>
</dbReference>
<gene>
    <name evidence="9" type="ORF">Vretifemale_20143</name>
</gene>
<protein>
    <submittedName>
        <fullName evidence="9">Uncharacterized protein</fullName>
    </submittedName>
</protein>
<evidence type="ECO:0000313" key="9">
    <source>
        <dbReference type="EMBL" id="GIL92633.1"/>
    </source>
</evidence>
<dbReference type="SMART" id="SM00490">
    <property type="entry name" value="HELICc"/>
    <property type="match status" value="1"/>
</dbReference>